<accession>A0A1H2CB44</accession>
<evidence type="ECO:0000313" key="4">
    <source>
        <dbReference type="Proteomes" id="UP000434925"/>
    </source>
</evidence>
<gene>
    <name evidence="1" type="ORF">F7R14_27945</name>
    <name evidence="2" type="ORF">SAMN04490191_6140</name>
</gene>
<evidence type="ECO:0000313" key="1">
    <source>
        <dbReference type="EMBL" id="KAB0497175.1"/>
    </source>
</evidence>
<evidence type="ECO:0000313" key="3">
    <source>
        <dbReference type="Proteomes" id="UP000182814"/>
    </source>
</evidence>
<dbReference type="AlphaFoldDB" id="A0A1H2CB44"/>
<keyword evidence="3" id="KW-1185">Reference proteome</keyword>
<reference evidence="3" key="2">
    <citation type="submission" date="2016-10" db="EMBL/GenBank/DDBJ databases">
        <authorList>
            <person name="Varghese N."/>
            <person name="Submissions S."/>
        </authorList>
    </citation>
    <scope>NUCLEOTIDE SEQUENCE [LARGE SCALE GENOMIC DNA]</scope>
    <source>
        <strain evidence="3">BS3782</strain>
    </source>
</reference>
<organism evidence="2 3">
    <name type="scientific">Pseudomonas lini</name>
    <dbReference type="NCBI Taxonomy" id="163011"/>
    <lineage>
        <taxon>Bacteria</taxon>
        <taxon>Pseudomonadati</taxon>
        <taxon>Pseudomonadota</taxon>
        <taxon>Gammaproteobacteria</taxon>
        <taxon>Pseudomonadales</taxon>
        <taxon>Pseudomonadaceae</taxon>
        <taxon>Pseudomonas</taxon>
    </lineage>
</organism>
<dbReference type="Pfam" id="PF07751">
    <property type="entry name" value="Abi_2"/>
    <property type="match status" value="1"/>
</dbReference>
<proteinExistence type="predicted"/>
<reference evidence="1 4" key="3">
    <citation type="submission" date="2019-09" db="EMBL/GenBank/DDBJ databases">
        <title>Draft genome sequences of 48 bacterial type strains from the CCUG.</title>
        <authorList>
            <person name="Tunovic T."/>
            <person name="Pineiro-Iglesias B."/>
            <person name="Unosson C."/>
            <person name="Inganas E."/>
            <person name="Ohlen M."/>
            <person name="Cardew S."/>
            <person name="Jensie-Markopoulos S."/>
            <person name="Salva-Serra F."/>
            <person name="Jaen-Luchoro D."/>
            <person name="Karlsson R."/>
            <person name="Svensson-Stadler L."/>
            <person name="Chun J."/>
            <person name="Moore E."/>
        </authorList>
    </citation>
    <scope>NUCLEOTIDE SEQUENCE [LARGE SCALE GENOMIC DNA]</scope>
    <source>
        <strain evidence="1 4">CCUG 51522</strain>
    </source>
</reference>
<reference evidence="2" key="1">
    <citation type="submission" date="2016-10" db="EMBL/GenBank/DDBJ databases">
        <authorList>
            <person name="de Groot N.N."/>
        </authorList>
    </citation>
    <scope>NUCLEOTIDE SEQUENCE [LARGE SCALE GENOMIC DNA]</scope>
    <source>
        <strain evidence="2">BS3782</strain>
    </source>
</reference>
<name>A0A1H2CB44_9PSED</name>
<dbReference type="EMBL" id="VZPO01000014">
    <property type="protein sequence ID" value="KAB0497175.1"/>
    <property type="molecule type" value="Genomic_DNA"/>
</dbReference>
<dbReference type="Proteomes" id="UP000434925">
    <property type="component" value="Unassembled WGS sequence"/>
</dbReference>
<sequence length="329" mass="37966">MSSPAPPKPFRTYPDLVALLASRGMQIHDPSRAERKLVQLGYYRLSGYWYPAREFKMNGLQQDVCPVTGKPLRLDTFQAATSFDSAVDLYKFDKQLRMLMLDAVERLEVHLKTVMAHEVGYHDPMAYTNAKFILNKWTQPYTDRRGNTRNKWTEWSQKQQSHIARSKEDCIQWHFRAGKSIPVWVAVEAWDLGDLSEFFELLNSKYQNLILARLGLNNAKMLSRWMQQTSHLRNRCAHHTRIWNQASPNPLAVPVEPYFQTLGLDQYALKRLYGLVAVIWFLLQRIAPASTWISEVADLIDSKPAMPGCTLKAMGFPDETGFPRELFGI</sequence>
<dbReference type="InterPro" id="IPR017034">
    <property type="entry name" value="Abi_system_AbiD/AbiF"/>
</dbReference>
<dbReference type="Proteomes" id="UP000182814">
    <property type="component" value="Chromosome I"/>
</dbReference>
<dbReference type="PIRSF" id="PIRSF034934">
    <property type="entry name" value="AbiF_AbiD"/>
    <property type="match status" value="1"/>
</dbReference>
<dbReference type="EMBL" id="LT629746">
    <property type="protein sequence ID" value="SDT67306.1"/>
    <property type="molecule type" value="Genomic_DNA"/>
</dbReference>
<protein>
    <submittedName>
        <fullName evidence="1">Abi family protein</fullName>
    </submittedName>
    <submittedName>
        <fullName evidence="2">Abortive infection bacteriophage resistance protein</fullName>
    </submittedName>
</protein>
<evidence type="ECO:0000313" key="2">
    <source>
        <dbReference type="EMBL" id="SDT67306.1"/>
    </source>
</evidence>
<dbReference type="InterPro" id="IPR011664">
    <property type="entry name" value="Abi_system_AbiD/AbiF-like"/>
</dbReference>